<evidence type="ECO:0000313" key="3">
    <source>
        <dbReference type="Proteomes" id="UP000295008"/>
    </source>
</evidence>
<feature type="transmembrane region" description="Helical" evidence="1">
    <location>
        <begin position="57"/>
        <end position="78"/>
    </location>
</feature>
<gene>
    <name evidence="2" type="ORF">EDC14_10426</name>
</gene>
<comment type="caution">
    <text evidence="2">The sequence shown here is derived from an EMBL/GenBank/DDBJ whole genome shotgun (WGS) entry which is preliminary data.</text>
</comment>
<protein>
    <submittedName>
        <fullName evidence="2">Uncharacterized protein</fullName>
    </submittedName>
</protein>
<accession>A0A4R1QZ97</accession>
<feature type="transmembrane region" description="Helical" evidence="1">
    <location>
        <begin position="90"/>
        <end position="110"/>
    </location>
</feature>
<keyword evidence="1" id="KW-0812">Transmembrane</keyword>
<evidence type="ECO:0000256" key="1">
    <source>
        <dbReference type="SAM" id="Phobius"/>
    </source>
</evidence>
<evidence type="ECO:0000313" key="2">
    <source>
        <dbReference type="EMBL" id="TCL58313.1"/>
    </source>
</evidence>
<dbReference type="Pfam" id="PF20587">
    <property type="entry name" value="DUF6789"/>
    <property type="match status" value="1"/>
</dbReference>
<sequence length="148" mass="16536">MNEKFSTGVIGGVIAGLLKDIPDAVFYYGFKLTSLTFWDYAGTIALGHHPRSAAEQIYAVFYEVIFSIFVGIVFVYLAPYFETRRYLLRGAIYGAMVWFAIRAAVIAYRMEPLIDGNLLGATINSMNSIVYGIVLGALVHHLERKRTV</sequence>
<organism evidence="2 3">
    <name type="scientific">Hydrogenispora ethanolica</name>
    <dbReference type="NCBI Taxonomy" id="1082276"/>
    <lineage>
        <taxon>Bacteria</taxon>
        <taxon>Bacillati</taxon>
        <taxon>Bacillota</taxon>
        <taxon>Hydrogenispora</taxon>
    </lineage>
</organism>
<keyword evidence="1" id="KW-0472">Membrane</keyword>
<dbReference type="RefSeq" id="WP_132016804.1">
    <property type="nucleotide sequence ID" value="NZ_SLUN01000042.1"/>
</dbReference>
<dbReference type="OrthoDB" id="1798220at2"/>
<feature type="transmembrane region" description="Helical" evidence="1">
    <location>
        <begin position="116"/>
        <end position="139"/>
    </location>
</feature>
<proteinExistence type="predicted"/>
<keyword evidence="3" id="KW-1185">Reference proteome</keyword>
<dbReference type="AlphaFoldDB" id="A0A4R1QZ97"/>
<reference evidence="2 3" key="1">
    <citation type="submission" date="2019-03" db="EMBL/GenBank/DDBJ databases">
        <title>Genomic Encyclopedia of Type Strains, Phase IV (KMG-IV): sequencing the most valuable type-strain genomes for metagenomic binning, comparative biology and taxonomic classification.</title>
        <authorList>
            <person name="Goeker M."/>
        </authorList>
    </citation>
    <scope>NUCLEOTIDE SEQUENCE [LARGE SCALE GENOMIC DNA]</scope>
    <source>
        <strain evidence="2 3">LX-B</strain>
    </source>
</reference>
<keyword evidence="1" id="KW-1133">Transmembrane helix</keyword>
<dbReference type="Proteomes" id="UP000295008">
    <property type="component" value="Unassembled WGS sequence"/>
</dbReference>
<dbReference type="InterPro" id="IPR046739">
    <property type="entry name" value="DUF6789"/>
</dbReference>
<dbReference type="EMBL" id="SLUN01000042">
    <property type="protein sequence ID" value="TCL58313.1"/>
    <property type="molecule type" value="Genomic_DNA"/>
</dbReference>
<name>A0A4R1QZ97_HYDET</name>